<evidence type="ECO:0000256" key="2">
    <source>
        <dbReference type="ARBA" id="ARBA00022741"/>
    </source>
</evidence>
<dbReference type="GO" id="GO:0006139">
    <property type="term" value="P:nucleobase-containing compound metabolic process"/>
    <property type="evidence" value="ECO:0007669"/>
    <property type="project" value="InterPro"/>
</dbReference>
<reference evidence="6" key="1">
    <citation type="submission" date="2024-06" db="EMBL/GenBank/DDBJ databases">
        <authorList>
            <person name="Liu X."/>
            <person name="Lenzi L."/>
            <person name="Haldenby T S."/>
            <person name="Uol C."/>
        </authorList>
    </citation>
    <scope>NUCLEOTIDE SEQUENCE</scope>
</reference>
<dbReference type="PANTHER" id="PTHR23359">
    <property type="entry name" value="NUCLEOTIDE KINASE"/>
    <property type="match status" value="1"/>
</dbReference>
<dbReference type="InterPro" id="IPR007858">
    <property type="entry name" value="Dpy-30_motif"/>
</dbReference>
<evidence type="ECO:0000256" key="1">
    <source>
        <dbReference type="ARBA" id="ARBA00022679"/>
    </source>
</evidence>
<keyword evidence="1" id="KW-0808">Transferase</keyword>
<comment type="caution">
    <text evidence="6">The sequence shown here is derived from an EMBL/GenBank/DDBJ whole genome shotgun (WGS) entry which is preliminary data.</text>
</comment>
<dbReference type="InterPro" id="IPR000850">
    <property type="entry name" value="Adenylat/UMP-CMP_kin"/>
</dbReference>
<dbReference type="SUPFAM" id="SSF51735">
    <property type="entry name" value="NAD(P)-binding Rossmann-fold domains"/>
    <property type="match status" value="1"/>
</dbReference>
<dbReference type="InterPro" id="IPR036291">
    <property type="entry name" value="NAD(P)-bd_dom_sf"/>
</dbReference>
<dbReference type="InterPro" id="IPR027417">
    <property type="entry name" value="P-loop_NTPase"/>
</dbReference>
<protein>
    <recommendedName>
        <fullName evidence="8">Adenylate kinase 7</fullName>
    </recommendedName>
</protein>
<feature type="compositionally biased region" description="Acidic residues" evidence="5">
    <location>
        <begin position="494"/>
        <end position="507"/>
    </location>
</feature>
<feature type="coiled-coil region" evidence="4">
    <location>
        <begin position="697"/>
        <end position="757"/>
    </location>
</feature>
<name>A0AAV2U0K1_CALDB</name>
<dbReference type="GO" id="GO:0005524">
    <property type="term" value="F:ATP binding"/>
    <property type="evidence" value="ECO:0007669"/>
    <property type="project" value="InterPro"/>
</dbReference>
<dbReference type="EMBL" id="CAXLJL010000789">
    <property type="protein sequence ID" value="CAL5140790.1"/>
    <property type="molecule type" value="Genomic_DNA"/>
</dbReference>
<dbReference type="AlphaFoldDB" id="A0AAV2U0K1"/>
<dbReference type="SUPFAM" id="SSF52540">
    <property type="entry name" value="P-loop containing nucleoside triphosphate hydrolases"/>
    <property type="match status" value="1"/>
</dbReference>
<keyword evidence="3" id="KW-0418">Kinase</keyword>
<dbReference type="Gene3D" id="1.20.890.10">
    <property type="entry name" value="cAMP-dependent protein kinase regulatory subunit, dimerization-anchoring domain"/>
    <property type="match status" value="1"/>
</dbReference>
<keyword evidence="2" id="KW-0547">Nucleotide-binding</keyword>
<dbReference type="InterPro" id="IPR047499">
    <property type="entry name" value="DD_AK7"/>
</dbReference>
<proteinExistence type="predicted"/>
<feature type="region of interest" description="Disordered" evidence="5">
    <location>
        <begin position="402"/>
        <end position="433"/>
    </location>
</feature>
<evidence type="ECO:0000256" key="4">
    <source>
        <dbReference type="SAM" id="Coils"/>
    </source>
</evidence>
<evidence type="ECO:0000256" key="3">
    <source>
        <dbReference type="ARBA" id="ARBA00022777"/>
    </source>
</evidence>
<gene>
    <name evidence="6" type="ORF">CDAUBV1_LOCUS16083</name>
</gene>
<evidence type="ECO:0000313" key="6">
    <source>
        <dbReference type="EMBL" id="CAL5140790.1"/>
    </source>
</evidence>
<dbReference type="Proteomes" id="UP001497525">
    <property type="component" value="Unassembled WGS sequence"/>
</dbReference>
<accession>A0AAV2U0K1</accession>
<dbReference type="GO" id="GO:0019205">
    <property type="term" value="F:nucleobase-containing compound kinase activity"/>
    <property type="evidence" value="ECO:0007669"/>
    <property type="project" value="InterPro"/>
</dbReference>
<evidence type="ECO:0008006" key="8">
    <source>
        <dbReference type="Google" id="ProtNLM"/>
    </source>
</evidence>
<keyword evidence="4" id="KW-0175">Coiled coil</keyword>
<dbReference type="CDD" id="cd22967">
    <property type="entry name" value="DD_AK7"/>
    <property type="match status" value="1"/>
</dbReference>
<dbReference type="Gene3D" id="3.40.50.300">
    <property type="entry name" value="P-loop containing nucleotide triphosphate hydrolases"/>
    <property type="match status" value="1"/>
</dbReference>
<dbReference type="Pfam" id="PF05186">
    <property type="entry name" value="Dpy-30"/>
    <property type="match status" value="1"/>
</dbReference>
<dbReference type="Gene3D" id="3.40.50.720">
    <property type="entry name" value="NAD(P)-binding Rossmann-like Domain"/>
    <property type="match status" value="1"/>
</dbReference>
<organism evidence="6 7">
    <name type="scientific">Calicophoron daubneyi</name>
    <name type="common">Rumen fluke</name>
    <name type="synonym">Paramphistomum daubneyi</name>
    <dbReference type="NCBI Taxonomy" id="300641"/>
    <lineage>
        <taxon>Eukaryota</taxon>
        <taxon>Metazoa</taxon>
        <taxon>Spiralia</taxon>
        <taxon>Lophotrochozoa</taxon>
        <taxon>Platyhelminthes</taxon>
        <taxon>Trematoda</taxon>
        <taxon>Digenea</taxon>
        <taxon>Plagiorchiida</taxon>
        <taxon>Pronocephalata</taxon>
        <taxon>Paramphistomoidea</taxon>
        <taxon>Paramphistomidae</taxon>
        <taxon>Calicophoron</taxon>
    </lineage>
</organism>
<evidence type="ECO:0000313" key="7">
    <source>
        <dbReference type="Proteomes" id="UP001497525"/>
    </source>
</evidence>
<evidence type="ECO:0000256" key="5">
    <source>
        <dbReference type="SAM" id="MobiDB-lite"/>
    </source>
</evidence>
<feature type="region of interest" description="Disordered" evidence="5">
    <location>
        <begin position="489"/>
        <end position="520"/>
    </location>
</feature>
<sequence length="802" mass="91865">MEKIVRKRVFIPNIDRYDEHYIAEFLSQSPLGGATKSDEAEELDEDEEETTVNKTTDTYEIFGTLSDPEAAVPDFIKDIFRPTEKKPELYNLIAACDFIVYNIKDDPTLIDDALWLVEKLHENRDRMTTQKIFILISSVLTWAKSPLPDENDPELPFTDEDYPRRKAHENFRDHIKAEKTVVQLGKTDKYKLLTYVIASGVTYGETQNVFHHFFKQAWNNSPYLVVPEDGQNIIPIIHVKDLASIIQMTIELRPTKHYIIAKDESQNTLQEIVKAISKGMTTGKIRFASRDDAFLIDELKQSQMDQLLVNLRMDAAYVKEYGRFRWHCENGLVEDITNQLREYKLARQLIPIRLCILGPPVSGKTTLAQRLCEYYKLHHIHIKGVVDEAIATLKRRVQLVQAAEDNKKPNSRGPSSPLLEEEEEEGGGGDPELLESILQNMEDNNGRLDLDYITEFFQNKLNSQPCQNQGYVIDGYPKTRKQAVALFSAGGGGEGEEEEEEEELHEDEEQKRGESGPSPAEEFAKKYLPAMDKIIDVTEEPGLLPTQPIPTQLPKGLLPNYVFELQATDKFLRDRVMSMPESKVQGTHYDEAGLIRRLAEYRTNQLGANPATPISLSVPGTVSSDMENEQVKSNPLSPLAAASISENSIRAYFDAKGVLQIPINVMTDDSELMEETFKKIVHFIGPPRNYGPTPEEEEAEMRRQEQLRMAREQMEREFINAEIEAEEQARDKRIKEWQTKKDKLDKAEAELLDKEAEPLRVYLRKHVMPVLSQGLRECVRKRPEDPIDFLAEYLFFNNPQMD</sequence>